<proteinExistence type="predicted"/>
<keyword evidence="2" id="KW-0489">Methyltransferase</keyword>
<accession>A0A371P662</accession>
<dbReference type="PANTHER" id="PTHR14911:SF13">
    <property type="entry name" value="TRNA (GUANINE(6)-N2)-METHYLTRANSFERASE THUMP3"/>
    <property type="match status" value="1"/>
</dbReference>
<dbReference type="GO" id="GO:0030488">
    <property type="term" value="P:tRNA methylation"/>
    <property type="evidence" value="ECO:0007669"/>
    <property type="project" value="TreeGrafter"/>
</dbReference>
<evidence type="ECO:0000259" key="1">
    <source>
        <dbReference type="Pfam" id="PF01170"/>
    </source>
</evidence>
<dbReference type="GO" id="GO:0016423">
    <property type="term" value="F:tRNA (guanine) methyltransferase activity"/>
    <property type="evidence" value="ECO:0007669"/>
    <property type="project" value="TreeGrafter"/>
</dbReference>
<dbReference type="OrthoDB" id="9791556at2"/>
<dbReference type="CDD" id="cd02440">
    <property type="entry name" value="AdoMet_MTases"/>
    <property type="match status" value="1"/>
</dbReference>
<reference evidence="2 3" key="1">
    <citation type="submission" date="2018-08" db="EMBL/GenBank/DDBJ databases">
        <title>Paenibacillus sp. M4BSY-1, whole genome shotgun sequence.</title>
        <authorList>
            <person name="Tuo L."/>
        </authorList>
    </citation>
    <scope>NUCLEOTIDE SEQUENCE [LARGE SCALE GENOMIC DNA]</scope>
    <source>
        <strain evidence="2 3">M4BSY-1</strain>
    </source>
</reference>
<dbReference type="EMBL" id="QUBQ01000005">
    <property type="protein sequence ID" value="REK71447.1"/>
    <property type="molecule type" value="Genomic_DNA"/>
</dbReference>
<keyword evidence="2" id="KW-0808">Transferase</keyword>
<dbReference type="Gene3D" id="3.40.50.150">
    <property type="entry name" value="Vaccinia Virus protein VP39"/>
    <property type="match status" value="1"/>
</dbReference>
<organism evidence="2 3">
    <name type="scientific">Paenibacillus paeoniae</name>
    <dbReference type="NCBI Taxonomy" id="2292705"/>
    <lineage>
        <taxon>Bacteria</taxon>
        <taxon>Bacillati</taxon>
        <taxon>Bacillota</taxon>
        <taxon>Bacilli</taxon>
        <taxon>Bacillales</taxon>
        <taxon>Paenibacillaceae</taxon>
        <taxon>Paenibacillus</taxon>
    </lineage>
</organism>
<dbReference type="Proteomes" id="UP000261905">
    <property type="component" value="Unassembled WGS sequence"/>
</dbReference>
<keyword evidence="3" id="KW-1185">Reference proteome</keyword>
<dbReference type="SUPFAM" id="SSF53335">
    <property type="entry name" value="S-adenosyl-L-methionine-dependent methyltransferases"/>
    <property type="match status" value="1"/>
</dbReference>
<dbReference type="PANTHER" id="PTHR14911">
    <property type="entry name" value="THUMP DOMAIN-CONTAINING"/>
    <property type="match status" value="1"/>
</dbReference>
<dbReference type="InterPro" id="IPR029063">
    <property type="entry name" value="SAM-dependent_MTases_sf"/>
</dbReference>
<gene>
    <name evidence="2" type="ORF">DX130_20800</name>
</gene>
<dbReference type="Pfam" id="PF01170">
    <property type="entry name" value="UPF0020"/>
    <property type="match status" value="1"/>
</dbReference>
<protein>
    <submittedName>
        <fullName evidence="2">Methyltransferase domain-containing protein</fullName>
    </submittedName>
</protein>
<sequence length="313" mass="35097">MQVIYTYARHEDESDLCALELRSLFGSMASIADGVVAWGSESEGSPSVNRSPFFKRRIEVIEEAESLSELTDRIASLEPVGGTFKVLYTEGDERHSYDERRMLERTAGSVLKGKAEMRQPEKLFGLIRYKGNWLFGPCQEDDSTWLKHQSKPQNYSTALPTRAARAIVNIGAGQSNLKTLRMIDPCCGMGTVLIEAMSMGIAIDGIDRNPLAVQGARLNLAHFGYPNTVKLGDMQDEMTRYDTAIVDMPYNLCSVLPQEESLAMLRAVRRIAGRAVIVTTEEIEERFKKAHFRLRDQVQLSKGSFTRYISVVE</sequence>
<dbReference type="AlphaFoldDB" id="A0A371P662"/>
<comment type="caution">
    <text evidence="2">The sequence shown here is derived from an EMBL/GenBank/DDBJ whole genome shotgun (WGS) entry which is preliminary data.</text>
</comment>
<dbReference type="InterPro" id="IPR000241">
    <property type="entry name" value="RlmKL-like_Mtase"/>
</dbReference>
<dbReference type="RefSeq" id="WP_116048673.1">
    <property type="nucleotide sequence ID" value="NZ_QUBQ01000005.1"/>
</dbReference>
<feature type="domain" description="Ribosomal RNA large subunit methyltransferase K/L-like methyltransferase" evidence="1">
    <location>
        <begin position="151"/>
        <end position="251"/>
    </location>
</feature>
<evidence type="ECO:0000313" key="3">
    <source>
        <dbReference type="Proteomes" id="UP000261905"/>
    </source>
</evidence>
<name>A0A371P662_9BACL</name>
<evidence type="ECO:0000313" key="2">
    <source>
        <dbReference type="EMBL" id="REK71447.1"/>
    </source>
</evidence>